<keyword evidence="1" id="KW-0472">Membrane</keyword>
<keyword evidence="1" id="KW-0812">Transmembrane</keyword>
<accession>A0A9D1AG22</accession>
<organism evidence="2 3">
    <name type="scientific">Candidatus Coproplasma stercoripullorum</name>
    <dbReference type="NCBI Taxonomy" id="2840751"/>
    <lineage>
        <taxon>Bacteria</taxon>
        <taxon>Bacillati</taxon>
        <taxon>Bacillota</taxon>
        <taxon>Clostridia</taxon>
        <taxon>Eubacteriales</taxon>
        <taxon>Candidatus Coproplasma</taxon>
    </lineage>
</organism>
<dbReference type="Proteomes" id="UP000824179">
    <property type="component" value="Unassembled WGS sequence"/>
</dbReference>
<protein>
    <submittedName>
        <fullName evidence="2">Uncharacterized protein</fullName>
    </submittedName>
</protein>
<comment type="caution">
    <text evidence="2">The sequence shown here is derived from an EMBL/GenBank/DDBJ whole genome shotgun (WGS) entry which is preliminary data.</text>
</comment>
<proteinExistence type="predicted"/>
<reference evidence="2" key="1">
    <citation type="submission" date="2020-10" db="EMBL/GenBank/DDBJ databases">
        <authorList>
            <person name="Gilroy R."/>
        </authorList>
    </citation>
    <scope>NUCLEOTIDE SEQUENCE</scope>
    <source>
        <strain evidence="2">ChiW25-3613</strain>
    </source>
</reference>
<reference evidence="2" key="2">
    <citation type="journal article" date="2021" name="PeerJ">
        <title>Extensive microbial diversity within the chicken gut microbiome revealed by metagenomics and culture.</title>
        <authorList>
            <person name="Gilroy R."/>
            <person name="Ravi A."/>
            <person name="Getino M."/>
            <person name="Pursley I."/>
            <person name="Horton D.L."/>
            <person name="Alikhan N.F."/>
            <person name="Baker D."/>
            <person name="Gharbi K."/>
            <person name="Hall N."/>
            <person name="Watson M."/>
            <person name="Adriaenssens E.M."/>
            <person name="Foster-Nyarko E."/>
            <person name="Jarju S."/>
            <person name="Secka A."/>
            <person name="Antonio M."/>
            <person name="Oren A."/>
            <person name="Chaudhuri R.R."/>
            <person name="La Ragione R."/>
            <person name="Hildebrand F."/>
            <person name="Pallen M.J."/>
        </authorList>
    </citation>
    <scope>NUCLEOTIDE SEQUENCE</scope>
    <source>
        <strain evidence="2">ChiW25-3613</strain>
    </source>
</reference>
<keyword evidence="1" id="KW-1133">Transmembrane helix</keyword>
<feature type="transmembrane region" description="Helical" evidence="1">
    <location>
        <begin position="111"/>
        <end position="133"/>
    </location>
</feature>
<dbReference type="EMBL" id="DVHB01000093">
    <property type="protein sequence ID" value="HIR39817.1"/>
    <property type="molecule type" value="Genomic_DNA"/>
</dbReference>
<feature type="transmembrane region" description="Helical" evidence="1">
    <location>
        <begin position="73"/>
        <end position="91"/>
    </location>
</feature>
<evidence type="ECO:0000313" key="3">
    <source>
        <dbReference type="Proteomes" id="UP000824179"/>
    </source>
</evidence>
<dbReference type="AlphaFoldDB" id="A0A9D1AG22"/>
<gene>
    <name evidence="2" type="ORF">IAB90_05480</name>
</gene>
<sequence length="135" mass="14822">MKFVKNYFSDRKLGFYLAFGSALLAIVSAILYLIVYFAIKGQEMDRVFSVTNVVFIFVGGLVALVLENFRFKFGRIVPVIFYSVGFAGHIVETAYPLADIYAGVDFFGGNLTVALIFVALFGISTIAAVVASFKD</sequence>
<feature type="transmembrane region" description="Helical" evidence="1">
    <location>
        <begin position="47"/>
        <end position="66"/>
    </location>
</feature>
<evidence type="ECO:0000313" key="2">
    <source>
        <dbReference type="EMBL" id="HIR39817.1"/>
    </source>
</evidence>
<name>A0A9D1AG22_9FIRM</name>
<feature type="transmembrane region" description="Helical" evidence="1">
    <location>
        <begin position="12"/>
        <end position="35"/>
    </location>
</feature>
<evidence type="ECO:0000256" key="1">
    <source>
        <dbReference type="SAM" id="Phobius"/>
    </source>
</evidence>